<reference evidence="2 3" key="1">
    <citation type="submission" date="2023-02" db="EMBL/GenBank/DDBJ databases">
        <title>Host association and intracellularity evolved multiple times independently in the Rickettsiales.</title>
        <authorList>
            <person name="Castelli M."/>
            <person name="Nardi T."/>
            <person name="Gammuto L."/>
            <person name="Bellinzona G."/>
            <person name="Sabaneyeva E."/>
            <person name="Potekhin A."/>
            <person name="Serra V."/>
            <person name="Petroni G."/>
            <person name="Sassera D."/>
        </authorList>
    </citation>
    <scope>NUCLEOTIDE SEQUENCE [LARGE SCALE GENOMIC DNA]</scope>
    <source>
        <strain evidence="2 3">BOD18</strain>
    </source>
</reference>
<proteinExistence type="predicted"/>
<keyword evidence="3" id="KW-1185">Reference proteome</keyword>
<name>A0ABU5L953_9RICK</name>
<dbReference type="Gene3D" id="3.60.15.10">
    <property type="entry name" value="Ribonuclease Z/Hydroxyacylglutathione hydrolase-like"/>
    <property type="match status" value="1"/>
</dbReference>
<comment type="caution">
    <text evidence="2">The sequence shown here is derived from an EMBL/GenBank/DDBJ whole genome shotgun (WGS) entry which is preliminary data.</text>
</comment>
<dbReference type="InterPro" id="IPR001279">
    <property type="entry name" value="Metallo-B-lactamas"/>
</dbReference>
<accession>A0ABU5L953</accession>
<evidence type="ECO:0000313" key="2">
    <source>
        <dbReference type="EMBL" id="MDZ5762440.1"/>
    </source>
</evidence>
<gene>
    <name evidence="2" type="ORF">Cyrtocomes_00823</name>
</gene>
<dbReference type="Pfam" id="PF12706">
    <property type="entry name" value="Lactamase_B_2"/>
    <property type="match status" value="1"/>
</dbReference>
<dbReference type="SMART" id="SM00849">
    <property type="entry name" value="Lactamase_B"/>
    <property type="match status" value="1"/>
</dbReference>
<dbReference type="RefSeq" id="WP_322497907.1">
    <property type="nucleotide sequence ID" value="NZ_JARGYT010000049.1"/>
</dbReference>
<feature type="domain" description="Metallo-beta-lactamase" evidence="1">
    <location>
        <begin position="34"/>
        <end position="220"/>
    </location>
</feature>
<dbReference type="EMBL" id="JARGYT010000049">
    <property type="protein sequence ID" value="MDZ5762440.1"/>
    <property type="molecule type" value="Genomic_DNA"/>
</dbReference>
<protein>
    <submittedName>
        <fullName evidence="2">MBL fold metallo-hydrolase</fullName>
    </submittedName>
</protein>
<dbReference type="InterPro" id="IPR036866">
    <property type="entry name" value="RibonucZ/Hydroxyglut_hydro"/>
</dbReference>
<sequence>MICTILGCGGSSGVPIIGCCCVVCKSTNAKNKRARASILIEKGNTKVLVDTSPDLRYQAISHGLLSLDAVLITHDHSDHVGGIHDLKMLTKSKTIPIYAPLEAMDYLKAIAFYLFEQKSKWYPVCLKLHELKDEFLVNDIMIQSFIQEHGTVKSYGFRFGDLAYSTDVNKLNSNAFKILQGVKVWIVDCLRYHWSPTHSIFEQTLEWIYRVKPERAVLTHMSHEIDYDEIAKLLPSGIEAAYDGMRIQINS</sequence>
<dbReference type="PANTHER" id="PTHR42663:SF6">
    <property type="entry name" value="HYDROLASE C777.06C-RELATED"/>
    <property type="match status" value="1"/>
</dbReference>
<evidence type="ECO:0000313" key="3">
    <source>
        <dbReference type="Proteomes" id="UP001293791"/>
    </source>
</evidence>
<organism evidence="2 3">
    <name type="scientific">Candidatus Cyrtobacter comes</name>
    <dbReference type="NCBI Taxonomy" id="675776"/>
    <lineage>
        <taxon>Bacteria</taxon>
        <taxon>Pseudomonadati</taxon>
        <taxon>Pseudomonadota</taxon>
        <taxon>Alphaproteobacteria</taxon>
        <taxon>Rickettsiales</taxon>
        <taxon>Candidatus Midichloriaceae</taxon>
        <taxon>Candidatus Cyrtobacter</taxon>
    </lineage>
</organism>
<evidence type="ECO:0000259" key="1">
    <source>
        <dbReference type="SMART" id="SM00849"/>
    </source>
</evidence>
<dbReference type="Proteomes" id="UP001293791">
    <property type="component" value="Unassembled WGS sequence"/>
</dbReference>
<dbReference type="PANTHER" id="PTHR42663">
    <property type="entry name" value="HYDROLASE C777.06C-RELATED-RELATED"/>
    <property type="match status" value="1"/>
</dbReference>
<dbReference type="CDD" id="cd16279">
    <property type="entry name" value="metallo-hydrolase-like_MBL-fold"/>
    <property type="match status" value="1"/>
</dbReference>
<dbReference type="SUPFAM" id="SSF56281">
    <property type="entry name" value="Metallo-hydrolase/oxidoreductase"/>
    <property type="match status" value="1"/>
</dbReference>